<keyword evidence="4" id="KW-1185">Reference proteome</keyword>
<dbReference type="OrthoDB" id="155529at2"/>
<dbReference type="Pfam" id="PF03372">
    <property type="entry name" value="Exo_endo_phos"/>
    <property type="match status" value="1"/>
</dbReference>
<feature type="signal peptide" evidence="1">
    <location>
        <begin position="1"/>
        <end position="15"/>
    </location>
</feature>
<proteinExistence type="predicted"/>
<dbReference type="GO" id="GO:0016020">
    <property type="term" value="C:membrane"/>
    <property type="evidence" value="ECO:0007669"/>
    <property type="project" value="GOC"/>
</dbReference>
<protein>
    <submittedName>
        <fullName evidence="3">Metal-dependent hydrolase</fullName>
    </submittedName>
</protein>
<dbReference type="AlphaFoldDB" id="A0A344LK96"/>
<accession>A0A344LK96</accession>
<keyword evidence="3" id="KW-0378">Hydrolase</keyword>
<sequence length="256" mass="27385">MTAFLLVVAAVPAAAASGAALRVLTFNIHSGIGMDGRLDLARTAGVITGSRADVVGLQEVDVHWSARSGYADQAAELARRTGMELFFAPIYDKDPEPGRAERRRYGVAVLSRFPIRRAVNHTITRLSTVDATPLGPMPGFAEAELEVCGRVLRFFVTHLDHRPDPAVRTTQVGDMLRVLGPGVLAGDLNAGPSAAELRPLFDKLPPTGVDGATFPADAPDRRLDYVLSTLAPVTTRIPVERVASDHRPVLATVQLP</sequence>
<dbReference type="PANTHER" id="PTHR14859:SF15">
    <property type="entry name" value="ENDONUCLEASE_EXONUCLEASE_PHOSPHATASE DOMAIN-CONTAINING PROTEIN"/>
    <property type="match status" value="1"/>
</dbReference>
<gene>
    <name evidence="3" type="ORF">A4R43_13740</name>
</gene>
<dbReference type="Proteomes" id="UP000250434">
    <property type="component" value="Chromosome"/>
</dbReference>
<dbReference type="InterPro" id="IPR036691">
    <property type="entry name" value="Endo/exonu/phosph_ase_sf"/>
</dbReference>
<evidence type="ECO:0000313" key="3">
    <source>
        <dbReference type="EMBL" id="AXB48470.1"/>
    </source>
</evidence>
<dbReference type="InterPro" id="IPR051916">
    <property type="entry name" value="GPI-anchor_lipid_remodeler"/>
</dbReference>
<dbReference type="SUPFAM" id="SSF56219">
    <property type="entry name" value="DNase I-like"/>
    <property type="match status" value="1"/>
</dbReference>
<feature type="domain" description="Endonuclease/exonuclease/phosphatase" evidence="2">
    <location>
        <begin position="24"/>
        <end position="246"/>
    </location>
</feature>
<reference evidence="3 4" key="1">
    <citation type="submission" date="2016-04" db="EMBL/GenBank/DDBJ databases">
        <title>Complete genome sequence and analysis of deep-sea sediment isolate, Amycolatopsis sp. WP1.</title>
        <authorList>
            <person name="Wang H."/>
            <person name="Chen S."/>
            <person name="Wu Q."/>
        </authorList>
    </citation>
    <scope>NUCLEOTIDE SEQUENCE [LARGE SCALE GENOMIC DNA]</scope>
    <source>
        <strain evidence="3 4">WP1</strain>
    </source>
</reference>
<dbReference type="GO" id="GO:0006506">
    <property type="term" value="P:GPI anchor biosynthetic process"/>
    <property type="evidence" value="ECO:0007669"/>
    <property type="project" value="TreeGrafter"/>
</dbReference>
<evidence type="ECO:0000256" key="1">
    <source>
        <dbReference type="SAM" id="SignalP"/>
    </source>
</evidence>
<name>A0A344LK96_9PSEU</name>
<feature type="chain" id="PRO_5017063119" evidence="1">
    <location>
        <begin position="16"/>
        <end position="256"/>
    </location>
</feature>
<dbReference type="GO" id="GO:0016787">
    <property type="term" value="F:hydrolase activity"/>
    <property type="evidence" value="ECO:0007669"/>
    <property type="project" value="UniProtKB-KW"/>
</dbReference>
<dbReference type="EMBL" id="CP015163">
    <property type="protein sequence ID" value="AXB48470.1"/>
    <property type="molecule type" value="Genomic_DNA"/>
</dbReference>
<organism evidence="3 4">
    <name type="scientific">Amycolatopsis albispora</name>
    <dbReference type="NCBI Taxonomy" id="1804986"/>
    <lineage>
        <taxon>Bacteria</taxon>
        <taxon>Bacillati</taxon>
        <taxon>Actinomycetota</taxon>
        <taxon>Actinomycetes</taxon>
        <taxon>Pseudonocardiales</taxon>
        <taxon>Pseudonocardiaceae</taxon>
        <taxon>Amycolatopsis</taxon>
    </lineage>
</organism>
<dbReference type="KEGG" id="aab:A4R43_13740"/>
<dbReference type="PANTHER" id="PTHR14859">
    <property type="entry name" value="CALCOFLUOR WHITE HYPERSENSITIVE PROTEIN PRECURSOR"/>
    <property type="match status" value="1"/>
</dbReference>
<dbReference type="Gene3D" id="3.60.10.10">
    <property type="entry name" value="Endonuclease/exonuclease/phosphatase"/>
    <property type="match status" value="1"/>
</dbReference>
<evidence type="ECO:0000259" key="2">
    <source>
        <dbReference type="Pfam" id="PF03372"/>
    </source>
</evidence>
<keyword evidence="1" id="KW-0732">Signal</keyword>
<dbReference type="InterPro" id="IPR005135">
    <property type="entry name" value="Endo/exonuclease/phosphatase"/>
</dbReference>
<evidence type="ECO:0000313" key="4">
    <source>
        <dbReference type="Proteomes" id="UP000250434"/>
    </source>
</evidence>